<dbReference type="AlphaFoldDB" id="A0AA35CNG5"/>
<feature type="transmembrane region" description="Helical" evidence="7">
    <location>
        <begin position="134"/>
        <end position="157"/>
    </location>
</feature>
<dbReference type="RefSeq" id="WP_264842278.1">
    <property type="nucleotide sequence ID" value="NZ_AP025628.1"/>
</dbReference>
<evidence type="ECO:0000256" key="5">
    <source>
        <dbReference type="ARBA" id="ARBA00022989"/>
    </source>
</evidence>
<dbReference type="PANTHER" id="PTHR43163">
    <property type="entry name" value="DIPEPTIDE TRANSPORT SYSTEM PERMEASE PROTEIN DPPB-RELATED"/>
    <property type="match status" value="1"/>
</dbReference>
<reference evidence="9" key="1">
    <citation type="submission" date="2022-03" db="EMBL/GenBank/DDBJ databases">
        <title>Complete genome sequence of Caldinitratiruptor microaerophilus.</title>
        <authorList>
            <person name="Mukaiyama R."/>
            <person name="Nishiyama T."/>
            <person name="Ueda K."/>
        </authorList>
    </citation>
    <scope>NUCLEOTIDE SEQUENCE</scope>
    <source>
        <strain evidence="9">JCM 16183</strain>
    </source>
</reference>
<dbReference type="CDD" id="cd06261">
    <property type="entry name" value="TM_PBP2"/>
    <property type="match status" value="1"/>
</dbReference>
<feature type="transmembrane region" description="Helical" evidence="7">
    <location>
        <begin position="279"/>
        <end position="300"/>
    </location>
</feature>
<dbReference type="InterPro" id="IPR000515">
    <property type="entry name" value="MetI-like"/>
</dbReference>
<evidence type="ECO:0000259" key="8">
    <source>
        <dbReference type="PROSITE" id="PS50928"/>
    </source>
</evidence>
<evidence type="ECO:0000256" key="1">
    <source>
        <dbReference type="ARBA" id="ARBA00004651"/>
    </source>
</evidence>
<comment type="subcellular location">
    <subcellularLocation>
        <location evidence="1 7">Cell membrane</location>
        <topology evidence="1 7">Multi-pass membrane protein</topology>
    </subcellularLocation>
</comment>
<dbReference type="InterPro" id="IPR045621">
    <property type="entry name" value="BPD_transp_1_N"/>
</dbReference>
<comment type="similarity">
    <text evidence="7">Belongs to the binding-protein-dependent transport system permease family.</text>
</comment>
<evidence type="ECO:0000256" key="7">
    <source>
        <dbReference type="RuleBase" id="RU363032"/>
    </source>
</evidence>
<feature type="transmembrane region" description="Helical" evidence="7">
    <location>
        <begin position="9"/>
        <end position="30"/>
    </location>
</feature>
<sequence>MLAYLGRRLLLTIPLLFVVSFVAFGLVHFLPGDPADVILGPEAPREVKEALRVKLGLNLPLHVQYGRWLARVVQGNLGESLVDGSPVAGLIAQRLPATLELTVLTFAVSTLIAVPLGVAAAVRRATVVDYLSSGVALVGLSVPHFWLGMMLILLFAAKLQWLPASGYVPLTQDLRANLMAMALPAMATGLRESGVVARFMRSSLLEVLRSDYVRTARAKGLSERVVIYRHAIRNALVPVITASGLQIAGLLGGLVITETIFVIPGFGRLIVDAIFSRDITVVQGAVLVAAVMVVVVNLVVDVVYSLVDPRVKLGGGGER</sequence>
<gene>
    <name evidence="9" type="ORF">caldi_27330</name>
</gene>
<evidence type="ECO:0000313" key="9">
    <source>
        <dbReference type="EMBL" id="BDG61643.1"/>
    </source>
</evidence>
<dbReference type="InterPro" id="IPR035906">
    <property type="entry name" value="MetI-like_sf"/>
</dbReference>
<evidence type="ECO:0000313" key="10">
    <source>
        <dbReference type="Proteomes" id="UP001163687"/>
    </source>
</evidence>
<dbReference type="Proteomes" id="UP001163687">
    <property type="component" value="Chromosome"/>
</dbReference>
<keyword evidence="4 7" id="KW-0812">Transmembrane</keyword>
<dbReference type="PANTHER" id="PTHR43163:SF6">
    <property type="entry name" value="DIPEPTIDE TRANSPORT SYSTEM PERMEASE PROTEIN DPPB-RELATED"/>
    <property type="match status" value="1"/>
</dbReference>
<feature type="transmembrane region" description="Helical" evidence="7">
    <location>
        <begin position="103"/>
        <end position="122"/>
    </location>
</feature>
<evidence type="ECO:0000256" key="3">
    <source>
        <dbReference type="ARBA" id="ARBA00022475"/>
    </source>
</evidence>
<dbReference type="SUPFAM" id="SSF161098">
    <property type="entry name" value="MetI-like"/>
    <property type="match status" value="1"/>
</dbReference>
<evidence type="ECO:0000256" key="4">
    <source>
        <dbReference type="ARBA" id="ARBA00022692"/>
    </source>
</evidence>
<keyword evidence="10" id="KW-1185">Reference proteome</keyword>
<dbReference type="KEGG" id="cmic:caldi_27330"/>
<feature type="domain" description="ABC transmembrane type-1" evidence="8">
    <location>
        <begin position="95"/>
        <end position="304"/>
    </location>
</feature>
<organism evidence="9 10">
    <name type="scientific">Caldinitratiruptor microaerophilus</name>
    <dbReference type="NCBI Taxonomy" id="671077"/>
    <lineage>
        <taxon>Bacteria</taxon>
        <taxon>Bacillati</taxon>
        <taxon>Bacillota</taxon>
        <taxon>Clostridia</taxon>
        <taxon>Eubacteriales</taxon>
        <taxon>Symbiobacteriaceae</taxon>
        <taxon>Caldinitratiruptor</taxon>
    </lineage>
</organism>
<name>A0AA35CNG5_9FIRM</name>
<evidence type="ECO:0000256" key="6">
    <source>
        <dbReference type="ARBA" id="ARBA00023136"/>
    </source>
</evidence>
<keyword evidence="2 7" id="KW-0813">Transport</keyword>
<dbReference type="PROSITE" id="PS50928">
    <property type="entry name" value="ABC_TM1"/>
    <property type="match status" value="1"/>
</dbReference>
<evidence type="ECO:0000256" key="2">
    <source>
        <dbReference type="ARBA" id="ARBA00022448"/>
    </source>
</evidence>
<dbReference type="Gene3D" id="1.10.3720.10">
    <property type="entry name" value="MetI-like"/>
    <property type="match status" value="1"/>
</dbReference>
<dbReference type="Pfam" id="PF00528">
    <property type="entry name" value="BPD_transp_1"/>
    <property type="match status" value="1"/>
</dbReference>
<dbReference type="GO" id="GO:0071916">
    <property type="term" value="F:dipeptide transmembrane transporter activity"/>
    <property type="evidence" value="ECO:0007669"/>
    <property type="project" value="TreeGrafter"/>
</dbReference>
<proteinExistence type="inferred from homology"/>
<feature type="transmembrane region" description="Helical" evidence="7">
    <location>
        <begin position="247"/>
        <end position="267"/>
    </location>
</feature>
<keyword evidence="5 7" id="KW-1133">Transmembrane helix</keyword>
<protein>
    <submittedName>
        <fullName evidence="9">Peptide ABC transporter</fullName>
    </submittedName>
</protein>
<dbReference type="GO" id="GO:0005886">
    <property type="term" value="C:plasma membrane"/>
    <property type="evidence" value="ECO:0007669"/>
    <property type="project" value="UniProtKB-SubCell"/>
</dbReference>
<keyword evidence="6 7" id="KW-0472">Membrane</keyword>
<dbReference type="Pfam" id="PF19300">
    <property type="entry name" value="BPD_transp_1_N"/>
    <property type="match status" value="1"/>
</dbReference>
<dbReference type="EMBL" id="AP025628">
    <property type="protein sequence ID" value="BDG61643.1"/>
    <property type="molecule type" value="Genomic_DNA"/>
</dbReference>
<accession>A0AA35CNG5</accession>
<keyword evidence="3" id="KW-1003">Cell membrane</keyword>